<feature type="transmembrane region" description="Helical" evidence="1">
    <location>
        <begin position="109"/>
        <end position="128"/>
    </location>
</feature>
<evidence type="ECO:0000313" key="2">
    <source>
        <dbReference type="EMBL" id="KAL1889089.1"/>
    </source>
</evidence>
<keyword evidence="1" id="KW-0472">Membrane</keyword>
<dbReference type="Proteomes" id="UP001583186">
    <property type="component" value="Unassembled WGS sequence"/>
</dbReference>
<proteinExistence type="predicted"/>
<gene>
    <name evidence="2" type="ORF">Sste5346_009154</name>
</gene>
<accession>A0ABR3YL79</accession>
<comment type="caution">
    <text evidence="2">The sequence shown here is derived from an EMBL/GenBank/DDBJ whole genome shotgun (WGS) entry which is preliminary data.</text>
</comment>
<evidence type="ECO:0000256" key="1">
    <source>
        <dbReference type="SAM" id="Phobius"/>
    </source>
</evidence>
<dbReference type="InterPro" id="IPR025363">
    <property type="entry name" value="DUF4267"/>
</dbReference>
<keyword evidence="1" id="KW-1133">Transmembrane helix</keyword>
<sequence>MFQDFHYRHIPALFTAGAQCWGTVYPLMVGTGGTRAVMLQYGLPENIADVPEAWPAWNAGTARTCCLGLLMFWFYARRQYAVLDTFLVAIGGYLGLADCVLLWRQRPKMAVFRLVASLAFAGTGLAGVTQGRAS</sequence>
<evidence type="ECO:0000313" key="3">
    <source>
        <dbReference type="Proteomes" id="UP001583186"/>
    </source>
</evidence>
<feature type="transmembrane region" description="Helical" evidence="1">
    <location>
        <begin position="82"/>
        <end position="103"/>
    </location>
</feature>
<keyword evidence="3" id="KW-1185">Reference proteome</keyword>
<keyword evidence="1" id="KW-0812">Transmembrane</keyword>
<reference evidence="2 3" key="1">
    <citation type="journal article" date="2024" name="IMA Fungus">
        <title>IMA Genome - F19 : A genome assembly and annotation guide to empower mycologists, including annotated draft genome sequences of Ceratocystis pirilliformis, Diaporthe australafricana, Fusarium ophioides, Paecilomyces lecythidis, and Sporothrix stenoceras.</title>
        <authorList>
            <person name="Aylward J."/>
            <person name="Wilson A.M."/>
            <person name="Visagie C.M."/>
            <person name="Spraker J."/>
            <person name="Barnes I."/>
            <person name="Buitendag C."/>
            <person name="Ceriani C."/>
            <person name="Del Mar Angel L."/>
            <person name="du Plessis D."/>
            <person name="Fuchs T."/>
            <person name="Gasser K."/>
            <person name="Kramer D."/>
            <person name="Li W."/>
            <person name="Munsamy K."/>
            <person name="Piso A."/>
            <person name="Price J.L."/>
            <person name="Sonnekus B."/>
            <person name="Thomas C."/>
            <person name="van der Nest A."/>
            <person name="van Dijk A."/>
            <person name="van Heerden A."/>
            <person name="van Vuuren N."/>
            <person name="Yilmaz N."/>
            <person name="Duong T.A."/>
            <person name="van der Merwe N.A."/>
            <person name="Wingfield M.J."/>
            <person name="Wingfield B.D."/>
        </authorList>
    </citation>
    <scope>NUCLEOTIDE SEQUENCE [LARGE SCALE GENOMIC DNA]</scope>
    <source>
        <strain evidence="2 3">CMW 5346</strain>
    </source>
</reference>
<dbReference type="Pfam" id="PF14087">
    <property type="entry name" value="DUF4267"/>
    <property type="match status" value="1"/>
</dbReference>
<dbReference type="EMBL" id="JAWCUI010000080">
    <property type="protein sequence ID" value="KAL1889089.1"/>
    <property type="molecule type" value="Genomic_DNA"/>
</dbReference>
<protein>
    <submittedName>
        <fullName evidence="2">Uncharacterized protein</fullName>
    </submittedName>
</protein>
<organism evidence="2 3">
    <name type="scientific">Sporothrix stenoceras</name>
    <dbReference type="NCBI Taxonomy" id="5173"/>
    <lineage>
        <taxon>Eukaryota</taxon>
        <taxon>Fungi</taxon>
        <taxon>Dikarya</taxon>
        <taxon>Ascomycota</taxon>
        <taxon>Pezizomycotina</taxon>
        <taxon>Sordariomycetes</taxon>
        <taxon>Sordariomycetidae</taxon>
        <taxon>Ophiostomatales</taxon>
        <taxon>Ophiostomataceae</taxon>
        <taxon>Sporothrix</taxon>
    </lineage>
</organism>
<name>A0ABR3YL79_9PEZI</name>
<feature type="transmembrane region" description="Helical" evidence="1">
    <location>
        <begin position="12"/>
        <end position="34"/>
    </location>
</feature>